<dbReference type="InterPro" id="IPR043426">
    <property type="entry name" value="MltB-like"/>
</dbReference>
<feature type="compositionally biased region" description="Polar residues" evidence="1">
    <location>
        <begin position="8"/>
        <end position="26"/>
    </location>
</feature>
<evidence type="ECO:0000256" key="1">
    <source>
        <dbReference type="SAM" id="MobiDB-lite"/>
    </source>
</evidence>
<organism evidence="2 3">
    <name type="scientific">Amycolatopsis alkalitolerans</name>
    <dbReference type="NCBI Taxonomy" id="2547244"/>
    <lineage>
        <taxon>Bacteria</taxon>
        <taxon>Bacillati</taxon>
        <taxon>Actinomycetota</taxon>
        <taxon>Actinomycetes</taxon>
        <taxon>Pseudonocardiales</taxon>
        <taxon>Pseudonocardiaceae</taxon>
        <taxon>Amycolatopsis</taxon>
    </lineage>
</organism>
<accession>A0A5C4LTQ6</accession>
<proteinExistence type="predicted"/>
<dbReference type="EMBL" id="VDFW01000039">
    <property type="protein sequence ID" value="TNC20912.1"/>
    <property type="molecule type" value="Genomic_DNA"/>
</dbReference>
<feature type="region of interest" description="Disordered" evidence="1">
    <location>
        <begin position="1"/>
        <end position="30"/>
    </location>
</feature>
<dbReference type="OrthoDB" id="9796191at2"/>
<dbReference type="PANTHER" id="PTHR30163">
    <property type="entry name" value="MEMBRANE-BOUND LYTIC MUREIN TRANSGLYCOSYLASE B"/>
    <property type="match status" value="1"/>
</dbReference>
<sequence>MLAAIGQVESQHADNGNLDPSGTTLTPILGPRLDGTNGFAAIRDTDGGALDGDKTWDRAVGPMQFIPSAWRRYGVTIDGAGPPNPNNEVISPTIGVWVRTTRAKQSI</sequence>
<evidence type="ECO:0000313" key="2">
    <source>
        <dbReference type="EMBL" id="TNC20912.1"/>
    </source>
</evidence>
<dbReference type="RefSeq" id="WP_139100162.1">
    <property type="nucleotide sequence ID" value="NZ_VDFW01000039.1"/>
</dbReference>
<dbReference type="SUPFAM" id="SSF53955">
    <property type="entry name" value="Lysozyme-like"/>
    <property type="match status" value="1"/>
</dbReference>
<protein>
    <recommendedName>
        <fullName evidence="4">Transglycosylase SLT domain-containing protein</fullName>
    </recommendedName>
</protein>
<reference evidence="2 3" key="1">
    <citation type="submission" date="2019-06" db="EMBL/GenBank/DDBJ databases">
        <title>Amycolatopsis alkalitolerans sp. nov., isolated from Gastrodia elata Blume.</title>
        <authorList>
            <person name="Narsing Rao M.P."/>
            <person name="Li W.J."/>
        </authorList>
    </citation>
    <scope>NUCLEOTIDE SEQUENCE [LARGE SCALE GENOMIC DNA]</scope>
    <source>
        <strain evidence="2 3">SYSUP0005</strain>
    </source>
</reference>
<evidence type="ECO:0000313" key="3">
    <source>
        <dbReference type="Proteomes" id="UP000305546"/>
    </source>
</evidence>
<keyword evidence="3" id="KW-1185">Reference proteome</keyword>
<name>A0A5C4LTQ6_9PSEU</name>
<dbReference type="InterPro" id="IPR023346">
    <property type="entry name" value="Lysozyme-like_dom_sf"/>
</dbReference>
<dbReference type="GO" id="GO:0009253">
    <property type="term" value="P:peptidoglycan catabolic process"/>
    <property type="evidence" value="ECO:0007669"/>
    <property type="project" value="TreeGrafter"/>
</dbReference>
<dbReference type="GO" id="GO:0008933">
    <property type="term" value="F:peptidoglycan lytic transglycosylase activity"/>
    <property type="evidence" value="ECO:0007669"/>
    <property type="project" value="TreeGrafter"/>
</dbReference>
<dbReference type="PANTHER" id="PTHR30163:SF8">
    <property type="entry name" value="LYTIC MUREIN TRANSGLYCOSYLASE"/>
    <property type="match status" value="1"/>
</dbReference>
<evidence type="ECO:0008006" key="4">
    <source>
        <dbReference type="Google" id="ProtNLM"/>
    </source>
</evidence>
<comment type="caution">
    <text evidence="2">The sequence shown here is derived from an EMBL/GenBank/DDBJ whole genome shotgun (WGS) entry which is preliminary data.</text>
</comment>
<dbReference type="AlphaFoldDB" id="A0A5C4LTQ6"/>
<dbReference type="Proteomes" id="UP000305546">
    <property type="component" value="Unassembled WGS sequence"/>
</dbReference>
<gene>
    <name evidence="2" type="ORF">FG385_29975</name>
</gene>